<feature type="domain" description="NfeD-like C-terminal" evidence="7">
    <location>
        <begin position="403"/>
        <end position="457"/>
    </location>
</feature>
<evidence type="ECO:0000256" key="3">
    <source>
        <dbReference type="ARBA" id="ARBA00022989"/>
    </source>
</evidence>
<feature type="transmembrane region" description="Helical" evidence="6">
    <location>
        <begin position="263"/>
        <end position="285"/>
    </location>
</feature>
<evidence type="ECO:0000259" key="9">
    <source>
        <dbReference type="Pfam" id="PF25145"/>
    </source>
</evidence>
<evidence type="ECO:0000313" key="11">
    <source>
        <dbReference type="Proteomes" id="UP000063308"/>
    </source>
</evidence>
<keyword evidence="4 6" id="KW-0472">Membrane</keyword>
<evidence type="ECO:0000256" key="2">
    <source>
        <dbReference type="ARBA" id="ARBA00022692"/>
    </source>
</evidence>
<dbReference type="Pfam" id="PF01957">
    <property type="entry name" value="NfeD"/>
    <property type="match status" value="1"/>
</dbReference>
<dbReference type="InterPro" id="IPR056739">
    <property type="entry name" value="NfeD_membrane"/>
</dbReference>
<dbReference type="RefSeq" id="WP_028171683.1">
    <property type="nucleotide sequence ID" value="NZ_AXAX01000002.1"/>
</dbReference>
<dbReference type="EMBL" id="AP014685">
    <property type="protein sequence ID" value="BAR62816.1"/>
    <property type="molecule type" value="Genomic_DNA"/>
</dbReference>
<protein>
    <submittedName>
        <fullName evidence="10">Nodulation efficiency protein D</fullName>
    </submittedName>
</protein>
<dbReference type="Pfam" id="PF24961">
    <property type="entry name" value="NfeD_membrane"/>
    <property type="match status" value="1"/>
</dbReference>
<gene>
    <name evidence="10" type="ORF">NK6_9680</name>
</gene>
<evidence type="ECO:0000256" key="4">
    <source>
        <dbReference type="ARBA" id="ARBA00023136"/>
    </source>
</evidence>
<dbReference type="GO" id="GO:0016020">
    <property type="term" value="C:membrane"/>
    <property type="evidence" value="ECO:0007669"/>
    <property type="project" value="UniProtKB-SubCell"/>
</dbReference>
<dbReference type="SUPFAM" id="SSF141322">
    <property type="entry name" value="NfeD domain-like"/>
    <property type="match status" value="1"/>
</dbReference>
<accession>A0A0E4FZ88</accession>
<keyword evidence="2 6" id="KW-0812">Transmembrane</keyword>
<evidence type="ECO:0000259" key="8">
    <source>
        <dbReference type="Pfam" id="PF24961"/>
    </source>
</evidence>
<feature type="transmembrane region" description="Helical" evidence="6">
    <location>
        <begin position="316"/>
        <end position="333"/>
    </location>
</feature>
<name>A0A0E4FZ88_9BRAD</name>
<feature type="domain" description="NfeD1b N-terminal" evidence="9">
    <location>
        <begin position="35"/>
        <end position="134"/>
    </location>
</feature>
<dbReference type="InterPro" id="IPR056738">
    <property type="entry name" value="NfeD1b_N"/>
</dbReference>
<sequence>MQTMKAALVTAIGVVALICCLLPSSAEENGRLALIVSIDGAIGPASASYVKEALAHASERRAEVVLLRINTPGGLNSSMREIIADVLASPVPVVGYVAPSGAHAASAGTYILYATHIAAMAPGTNIGAATPVQIGGPLPGLPSGTPDKGGKDKKDGDQQGEKDQPKDAMTAKVTNDAVAFIRSLAELRNRNVDWAEKAVREAATLSANGALEAHAIDLVARDQAELLRQLDGRVVEVAGGKTQRLATKDAVVEAIDPGWISRFLAVITDPNVAFILLMVGIYGLIFEFMSPGAVAPGVVGAICLLIGLYALNLLPINYAGLALMLVGIVLLTVEAFNPTVVIGLGGIVAFVLGALMLFRVEAPGYHLSWWVIGIAAAVFTGFALVVLGSLRRAANAPERVGAQAMRGLPAEVLDWRGSEGHVFAHGERWQARGAETFKPGETVEVANVVDLTLLIRRAPARTGEGDPS</sequence>
<organism evidence="10 11">
    <name type="scientific">Bradyrhizobium diazoefficiens</name>
    <dbReference type="NCBI Taxonomy" id="1355477"/>
    <lineage>
        <taxon>Bacteria</taxon>
        <taxon>Pseudomonadati</taxon>
        <taxon>Pseudomonadota</taxon>
        <taxon>Alphaproteobacteria</taxon>
        <taxon>Hyphomicrobiales</taxon>
        <taxon>Nitrobacteraceae</taxon>
        <taxon>Bradyrhizobium</taxon>
    </lineage>
</organism>
<evidence type="ECO:0000256" key="6">
    <source>
        <dbReference type="SAM" id="Phobius"/>
    </source>
</evidence>
<feature type="region of interest" description="Disordered" evidence="5">
    <location>
        <begin position="131"/>
        <end position="169"/>
    </location>
</feature>
<dbReference type="InterPro" id="IPR052165">
    <property type="entry name" value="Membrane_assoc_protease"/>
</dbReference>
<dbReference type="Gene3D" id="3.90.226.10">
    <property type="entry name" value="2-enoyl-CoA Hydratase, Chain A, domain 1"/>
    <property type="match status" value="1"/>
</dbReference>
<evidence type="ECO:0000256" key="1">
    <source>
        <dbReference type="ARBA" id="ARBA00004141"/>
    </source>
</evidence>
<dbReference type="InterPro" id="IPR029045">
    <property type="entry name" value="ClpP/crotonase-like_dom_sf"/>
</dbReference>
<feature type="transmembrane region" description="Helical" evidence="6">
    <location>
        <begin position="370"/>
        <end position="390"/>
    </location>
</feature>
<feature type="transmembrane region" description="Helical" evidence="6">
    <location>
        <begin position="340"/>
        <end position="358"/>
    </location>
</feature>
<dbReference type="PANTHER" id="PTHR33507:SF4">
    <property type="entry name" value="NODULATION COMPETITIVENESS PROTEIN NFED"/>
    <property type="match status" value="1"/>
</dbReference>
<dbReference type="CDD" id="cd07020">
    <property type="entry name" value="Clp_protease_NfeD_1"/>
    <property type="match status" value="1"/>
</dbReference>
<dbReference type="Pfam" id="PF25145">
    <property type="entry name" value="NfeD1b_N"/>
    <property type="match status" value="1"/>
</dbReference>
<dbReference type="AlphaFoldDB" id="A0A0E4FZ88"/>
<dbReference type="FunFam" id="3.90.226.10:FF:000089">
    <property type="entry name" value="Membrane-bound serine protease"/>
    <property type="match status" value="1"/>
</dbReference>
<reference evidence="10 11" key="1">
    <citation type="submission" date="2014-11" db="EMBL/GenBank/DDBJ databases">
        <title>Symbiosis island explosion on the genome of extra-slow-growing strains of soybean bradyrhizobia with massive insertion sequences.</title>
        <authorList>
            <person name="Iida T."/>
            <person name="Minamisawa K."/>
        </authorList>
    </citation>
    <scope>NUCLEOTIDE SEQUENCE [LARGE SCALE GENOMIC DNA]</scope>
    <source>
        <strain evidence="10 11">NK6</strain>
    </source>
</reference>
<dbReference type="InterPro" id="IPR012340">
    <property type="entry name" value="NA-bd_OB-fold"/>
</dbReference>
<dbReference type="Gene3D" id="2.40.50.140">
    <property type="entry name" value="Nucleic acid-binding proteins"/>
    <property type="match status" value="1"/>
</dbReference>
<feature type="domain" description="NfeD integral membrane" evidence="8">
    <location>
        <begin position="271"/>
        <end position="386"/>
    </location>
</feature>
<feature type="transmembrane region" description="Helical" evidence="6">
    <location>
        <begin position="292"/>
        <end position="310"/>
    </location>
</feature>
<dbReference type="Proteomes" id="UP000063308">
    <property type="component" value="Chromosome"/>
</dbReference>
<evidence type="ECO:0000313" key="10">
    <source>
        <dbReference type="EMBL" id="BAR62816.1"/>
    </source>
</evidence>
<comment type="subcellular location">
    <subcellularLocation>
        <location evidence="1">Membrane</location>
        <topology evidence="1">Multi-pass membrane protein</topology>
    </subcellularLocation>
</comment>
<dbReference type="SUPFAM" id="SSF52096">
    <property type="entry name" value="ClpP/crotonase"/>
    <property type="match status" value="1"/>
</dbReference>
<evidence type="ECO:0000256" key="5">
    <source>
        <dbReference type="SAM" id="MobiDB-lite"/>
    </source>
</evidence>
<dbReference type="PANTHER" id="PTHR33507">
    <property type="entry name" value="INNER MEMBRANE PROTEIN YBBJ"/>
    <property type="match status" value="1"/>
</dbReference>
<evidence type="ECO:0000259" key="7">
    <source>
        <dbReference type="Pfam" id="PF01957"/>
    </source>
</evidence>
<proteinExistence type="predicted"/>
<feature type="compositionally biased region" description="Basic and acidic residues" evidence="5">
    <location>
        <begin position="148"/>
        <end position="166"/>
    </location>
</feature>
<dbReference type="InterPro" id="IPR002810">
    <property type="entry name" value="NfeD-like_C"/>
</dbReference>
<keyword evidence="3 6" id="KW-1133">Transmembrane helix</keyword>